<dbReference type="SUPFAM" id="SSF48371">
    <property type="entry name" value="ARM repeat"/>
    <property type="match status" value="1"/>
</dbReference>
<dbReference type="InterPro" id="IPR011989">
    <property type="entry name" value="ARM-like"/>
</dbReference>
<dbReference type="RefSeq" id="XP_044546774.1">
    <property type="nucleotide sequence ID" value="XM_044696510.1"/>
</dbReference>
<gene>
    <name evidence="1" type="ORF">C9374_006629</name>
</gene>
<dbReference type="PANTHER" id="PTHR36029">
    <property type="entry name" value="TSET COMPLEX MEMBER TSTA"/>
    <property type="match status" value="1"/>
</dbReference>
<sequence>MELENISIAAELSSSDPTKQTNALLILHRLYTAGKDIQNYVSTVINAVLVKSSDPLVKKLCYQLIKGCAITSRHDWNFVMKVIVDDMTNSSANPDLCVWAFRTVVGLCGIGTQLQEFFVKNRRQVEECLFKYGYDLVRIAALHFIKCLAISLRQSETLRSTAFQQNTSESSTAKYFADWVVRSIKDDNQEIAFVGFEILREFICGDCARHLHSETLPISVTKESMQWISAMKPYYHTLLSRLKCMDVRRRYPALRPLTYISLYLQDELSHQAQRDNNALTFESVLISTTNVLRPMLQSVECATVLETAHCILLTAIDSSMPSDLTACTNNLIDDAITAYLGLLYREESSFFYDDLMKDICSVLNTVRDKYTVSVRLVEHIMKVGDAVNRMYILSSIVRTLIQCSINTRTKQHFLKLTDQLNEPVEIDLFLKEGFIAKLITVPDSSFEELIRNELLFCICREYLSQKPYTPSNNSEPKSSEAAIDYSLIHAWLDVGIGISEFGMSSFTWKFSSGLTAAISEFSLILTDLCGESYMSFNTNEDQRKKIQKILNKCLDIILKMKTEFAEVISMCILSNFVELQKQAAGRESGDLVFDHTRFMISSTLKSSGGASSKEKIETLLYCLLSVCLRFTPKLRDTYEYLRALLEKQQDTRDDISDLLRKTLLRVDYAMKYNITKETASASDIELIYGKVFNKDHPIFKSYFSEDDEKLLTAYIEGIQQLNTITANLHEQDLYQLKKGKQLMTATSTNTKIRQTNTEAKFHSLVISQPSDPICVTASYSVIPESYTAFLHVKIHNTSPCDIFQTSVEVGLEGPLTLFEKTQQATNNVGDLAVNQSYEFDLEFTMTEFGHYCFNIIVKCTHLKSSGGIDLLDEGNKQEGLVTIRCTPFKIKMSHVLSRPINLLHQDFLTLWENFESSFHLKMVIPKVEGTGKEKSTILKAKEFITNMMSGLHFSEIPQLEEATKLKQDGSMWQLCFAARSMFKDYILLVVFGYEHHDGEHFLCDFQFKTSSEPVYSCLHADKSPWFQEIVYNNSHVYDERRVFVVDPESYDKSFFDITNQFVFDKVRVNVMKKYNLNSAKLNVLFLKRWKESTCIE</sequence>
<evidence type="ECO:0000313" key="2">
    <source>
        <dbReference type="Proteomes" id="UP000816034"/>
    </source>
</evidence>
<organism evidence="1 2">
    <name type="scientific">Naegleria lovaniensis</name>
    <name type="common">Amoeba</name>
    <dbReference type="NCBI Taxonomy" id="51637"/>
    <lineage>
        <taxon>Eukaryota</taxon>
        <taxon>Discoba</taxon>
        <taxon>Heterolobosea</taxon>
        <taxon>Tetramitia</taxon>
        <taxon>Eutetramitia</taxon>
        <taxon>Vahlkampfiidae</taxon>
        <taxon>Naegleria</taxon>
    </lineage>
</organism>
<dbReference type="Proteomes" id="UP000816034">
    <property type="component" value="Unassembled WGS sequence"/>
</dbReference>
<evidence type="ECO:0000313" key="1">
    <source>
        <dbReference type="EMBL" id="KAG2379512.1"/>
    </source>
</evidence>
<comment type="caution">
    <text evidence="1">The sequence shown here is derived from an EMBL/GenBank/DDBJ whole genome shotgun (WGS) entry which is preliminary data.</text>
</comment>
<dbReference type="InterPro" id="IPR037501">
    <property type="entry name" value="TPLATE"/>
</dbReference>
<accession>A0AA88KGV3</accession>
<dbReference type="EMBL" id="PYSW02000028">
    <property type="protein sequence ID" value="KAG2379512.1"/>
    <property type="molecule type" value="Genomic_DNA"/>
</dbReference>
<proteinExistence type="predicted"/>
<dbReference type="PANTHER" id="PTHR36029:SF1">
    <property type="entry name" value="PROTEIN TPLATE"/>
    <property type="match status" value="1"/>
</dbReference>
<dbReference type="Gene3D" id="1.25.10.10">
    <property type="entry name" value="Leucine-rich Repeat Variant"/>
    <property type="match status" value="1"/>
</dbReference>
<reference evidence="1 2" key="1">
    <citation type="journal article" date="2018" name="BMC Genomics">
        <title>The genome of Naegleria lovaniensis, the basis for a comparative approach to unravel pathogenicity factors of the human pathogenic amoeba N. fowleri.</title>
        <authorList>
            <person name="Liechti N."/>
            <person name="Schurch N."/>
            <person name="Bruggmann R."/>
            <person name="Wittwer M."/>
        </authorList>
    </citation>
    <scope>NUCLEOTIDE SEQUENCE [LARGE SCALE GENOMIC DNA]</scope>
    <source>
        <strain evidence="1 2">ATCC 30569</strain>
    </source>
</reference>
<keyword evidence="2" id="KW-1185">Reference proteome</keyword>
<protein>
    <submittedName>
        <fullName evidence="1">Uncharacterized protein</fullName>
    </submittedName>
</protein>
<dbReference type="InterPro" id="IPR016024">
    <property type="entry name" value="ARM-type_fold"/>
</dbReference>
<name>A0AA88KGV3_NAELO</name>
<dbReference type="AlphaFoldDB" id="A0AA88KGV3"/>
<dbReference type="GO" id="GO:0006897">
    <property type="term" value="P:endocytosis"/>
    <property type="evidence" value="ECO:0007669"/>
    <property type="project" value="InterPro"/>
</dbReference>
<dbReference type="GeneID" id="68099083"/>